<dbReference type="InterPro" id="IPR013597">
    <property type="entry name" value="Mat_intron_G2"/>
</dbReference>
<sequence>KHIVNNRNYGATVKAEKLAPVVRGWRNYHRNCKMSGSRFSLYHIQHRAFKVFNRETKQNRNTSKKLLDNAFPKVPYSENQHVLVKGAKSPFDGDIAYWSKRNSKLYGIETSRVLKRQNHTCAACGLKFLSDELVHLHHNDGNHTNWEKENLMAIHQSCHIFLHMSKTAR</sequence>
<name>A0A8J7IE73_9NOST</name>
<proteinExistence type="predicted"/>
<dbReference type="CDD" id="cd00085">
    <property type="entry name" value="HNHc"/>
    <property type="match status" value="1"/>
</dbReference>
<keyword evidence="2" id="KW-0255">Endonuclease</keyword>
<comment type="caution">
    <text evidence="2">The sequence shown here is derived from an EMBL/GenBank/DDBJ whole genome shotgun (WGS) entry which is preliminary data.</text>
</comment>
<dbReference type="EMBL" id="JAECZA010000247">
    <property type="protein sequence ID" value="MBH8576981.1"/>
    <property type="molecule type" value="Genomic_DNA"/>
</dbReference>
<gene>
    <name evidence="2" type="ORF">I8752_29170</name>
</gene>
<dbReference type="AlphaFoldDB" id="A0A8J7IE73"/>
<keyword evidence="2" id="KW-0378">Hydrolase</keyword>
<dbReference type="Pfam" id="PF08388">
    <property type="entry name" value="GIIM"/>
    <property type="match status" value="1"/>
</dbReference>
<keyword evidence="2" id="KW-0540">Nuclease</keyword>
<reference evidence="2 3" key="1">
    <citation type="journal article" date="2021" name="Int. J. Syst. Evol. Microbiol.">
        <title>Amazonocrinis nigriterrae gen. nov., sp. nov., Atlanticothrix silvestris gen. nov., sp. nov. and Dendronalium phyllosphericum gen. nov., sp. nov., nostocacean cyanobacteria from Brazilian environments.</title>
        <authorList>
            <person name="Alvarenga D.O."/>
            <person name="Andreote A.P.D."/>
            <person name="Branco L.H.Z."/>
            <person name="Delbaje E."/>
            <person name="Cruz R.B."/>
            <person name="Varani A.M."/>
            <person name="Fiore M.F."/>
        </authorList>
    </citation>
    <scope>NUCLEOTIDE SEQUENCE [LARGE SCALE GENOMIC DNA]</scope>
    <source>
        <strain evidence="2 3">CENA369</strain>
    </source>
</reference>
<evidence type="ECO:0000313" key="3">
    <source>
        <dbReference type="Proteomes" id="UP000662314"/>
    </source>
</evidence>
<dbReference type="InterPro" id="IPR013087">
    <property type="entry name" value="Znf_C2H2_type"/>
</dbReference>
<evidence type="ECO:0000313" key="2">
    <source>
        <dbReference type="EMBL" id="MBH8576981.1"/>
    </source>
</evidence>
<evidence type="ECO:0000259" key="1">
    <source>
        <dbReference type="PROSITE" id="PS00028"/>
    </source>
</evidence>
<organism evidence="2 3">
    <name type="scientific">Dendronalium phyllosphericum CENA369</name>
    <dbReference type="NCBI Taxonomy" id="1725256"/>
    <lineage>
        <taxon>Bacteria</taxon>
        <taxon>Bacillati</taxon>
        <taxon>Cyanobacteriota</taxon>
        <taxon>Cyanophyceae</taxon>
        <taxon>Nostocales</taxon>
        <taxon>Nostocaceae</taxon>
        <taxon>Dendronalium</taxon>
        <taxon>Dendronalium phyllosphericum</taxon>
    </lineage>
</organism>
<keyword evidence="3" id="KW-1185">Reference proteome</keyword>
<dbReference type="PROSITE" id="PS00028">
    <property type="entry name" value="ZINC_FINGER_C2H2_1"/>
    <property type="match status" value="1"/>
</dbReference>
<protein>
    <submittedName>
        <fullName evidence="2">HNH endonuclease</fullName>
    </submittedName>
</protein>
<feature type="non-terminal residue" evidence="2">
    <location>
        <position position="1"/>
    </location>
</feature>
<dbReference type="RefSeq" id="WP_214435701.1">
    <property type="nucleotide sequence ID" value="NZ_CAWPUQ010000176.1"/>
</dbReference>
<dbReference type="InterPro" id="IPR003615">
    <property type="entry name" value="HNH_nuc"/>
</dbReference>
<dbReference type="SMART" id="SM00507">
    <property type="entry name" value="HNHc"/>
    <property type="match status" value="1"/>
</dbReference>
<accession>A0A8J7IE73</accession>
<dbReference type="Proteomes" id="UP000662314">
    <property type="component" value="Unassembled WGS sequence"/>
</dbReference>
<feature type="domain" description="C2H2-type" evidence="1">
    <location>
        <begin position="121"/>
        <end position="143"/>
    </location>
</feature>
<dbReference type="GO" id="GO:0004519">
    <property type="term" value="F:endonuclease activity"/>
    <property type="evidence" value="ECO:0007669"/>
    <property type="project" value="UniProtKB-KW"/>
</dbReference>